<dbReference type="EMBL" id="DXEZ01000192">
    <property type="protein sequence ID" value="HIX54740.1"/>
    <property type="molecule type" value="Genomic_DNA"/>
</dbReference>
<feature type="domain" description="Phospholipase C/D" evidence="1">
    <location>
        <begin position="194"/>
        <end position="271"/>
    </location>
</feature>
<dbReference type="AlphaFoldDB" id="A0A9D1W8T5"/>
<name>A0A9D1W8T5_9SPHI</name>
<evidence type="ECO:0000313" key="3">
    <source>
        <dbReference type="Proteomes" id="UP000824156"/>
    </source>
</evidence>
<reference evidence="2" key="1">
    <citation type="journal article" date="2021" name="PeerJ">
        <title>Extensive microbial diversity within the chicken gut microbiome revealed by metagenomics and culture.</title>
        <authorList>
            <person name="Gilroy R."/>
            <person name="Ravi A."/>
            <person name="Getino M."/>
            <person name="Pursley I."/>
            <person name="Horton D.L."/>
            <person name="Alikhan N.F."/>
            <person name="Baker D."/>
            <person name="Gharbi K."/>
            <person name="Hall N."/>
            <person name="Watson M."/>
            <person name="Adriaenssens E.M."/>
            <person name="Foster-Nyarko E."/>
            <person name="Jarju S."/>
            <person name="Secka A."/>
            <person name="Antonio M."/>
            <person name="Oren A."/>
            <person name="Chaudhuri R.R."/>
            <person name="La Ragione R."/>
            <person name="Hildebrand F."/>
            <person name="Pallen M.J."/>
        </authorList>
    </citation>
    <scope>NUCLEOTIDE SEQUENCE</scope>
    <source>
        <strain evidence="2">1719</strain>
    </source>
</reference>
<reference evidence="2" key="2">
    <citation type="submission" date="2021-04" db="EMBL/GenBank/DDBJ databases">
        <authorList>
            <person name="Gilroy R."/>
        </authorList>
    </citation>
    <scope>NUCLEOTIDE SEQUENCE</scope>
    <source>
        <strain evidence="2">1719</strain>
    </source>
</reference>
<sequence>MSIRDELLFSINSKNNDMPGPAVHYIIGQLLLGQTNKNDNYTLGGNYYLDEETRAALEAHQDYLNVGTLGPDFLFFNTKDWPYGENLPVRKIIELMNVISSIEHELKKMFPVLTDVVRLKKEIEETLGEVADAVIESSPTLSYIRTLLRDIKAISALIGAILSNAIKDFGTSNLNIFDLMAHPIQDCENKSDWWWFDILHYRRTGQFANYLLNHSLDNPKLLAYSMGYLSHVAGDTVGHPYVNNIVRGPYRTHSQRHKVVENFQDVSAFQQFAHNLGFDLGDNNLTGSNLFERFKFKEGRTSIFSGEVISETESLIDSMTPGIADVGMPEDLAVLFSNATKNVYLKDGKHLFGGGMKPEEVDAAYRLWFSWFKKSTSEIPLPKSLPDVPPLSEDIREAWEAFKSKLDDILSSLNDAINDLFSGNIGGSFSWNNIANFFKKIARVVNAAVAAAGAMINLIEEIVVGLPAKALHFLLDQIYQTLYCAYDYFRLSVSLNGFAFPNVNHLSDYKVQHMLDPSFRDSNGNILNPTWEYPVHKINTGNTIFRFAPQEAHLIYPPPDLEYEKVTPAPDSYSKQRHEYYINQDILFDQNTYNRLGDPNYVNSFQTPMKSEKLGNALLLTAKYWKDVQNRKKIPDLNLDGDRGIGFPSWEKENCNSETGFAGRPFNVEFKD</sequence>
<comment type="caution">
    <text evidence="2">The sequence shown here is derived from an EMBL/GenBank/DDBJ whole genome shotgun (WGS) entry which is preliminary data.</text>
</comment>
<dbReference type="Pfam" id="PF00882">
    <property type="entry name" value="Zn_dep_PLPC"/>
    <property type="match status" value="1"/>
</dbReference>
<accession>A0A9D1W8T5</accession>
<gene>
    <name evidence="2" type="ORF">H9853_06920</name>
</gene>
<evidence type="ECO:0000313" key="2">
    <source>
        <dbReference type="EMBL" id="HIX54740.1"/>
    </source>
</evidence>
<proteinExistence type="predicted"/>
<dbReference type="Proteomes" id="UP000824156">
    <property type="component" value="Unassembled WGS sequence"/>
</dbReference>
<dbReference type="InterPro" id="IPR029002">
    <property type="entry name" value="PLPC/GPLD1"/>
</dbReference>
<organism evidence="2 3">
    <name type="scientific">Candidatus Sphingobacterium stercoripullorum</name>
    <dbReference type="NCBI Taxonomy" id="2838759"/>
    <lineage>
        <taxon>Bacteria</taxon>
        <taxon>Pseudomonadati</taxon>
        <taxon>Bacteroidota</taxon>
        <taxon>Sphingobacteriia</taxon>
        <taxon>Sphingobacteriales</taxon>
        <taxon>Sphingobacteriaceae</taxon>
        <taxon>Sphingobacterium</taxon>
    </lineage>
</organism>
<protein>
    <submittedName>
        <fullName evidence="2">Zinc dependent phospholipase C family protein</fullName>
    </submittedName>
</protein>
<evidence type="ECO:0000259" key="1">
    <source>
        <dbReference type="Pfam" id="PF00882"/>
    </source>
</evidence>